<dbReference type="RefSeq" id="WP_270681276.1">
    <property type="nucleotide sequence ID" value="NZ_JAQFWP010000098.1"/>
</dbReference>
<keyword evidence="1" id="KW-0472">Membrane</keyword>
<evidence type="ECO:0008006" key="4">
    <source>
        <dbReference type="Google" id="ProtNLM"/>
    </source>
</evidence>
<keyword evidence="1" id="KW-1133">Transmembrane helix</keyword>
<sequence>MYWDLFIVLMIVAVFAIVITAFAVSDAAHAKKAKGQGAWAGRNGWRFQEKRPELAAYFTGTPFVEGGNAKYVVSGAHRGHRAMQYEYSYVVVGGGGQTTTTQPHLYRVTALETPVPTPVLEVREGGVGDVIREIFGSRGLELDDEPFDTAFRVTTTDEDFARAVLTADVRAWLLGLHAGSRFPFRFTGDHVICWETTAVGPEPDLAPADFLADLFERLPSGVWDRARRT</sequence>
<proteinExistence type="predicted"/>
<feature type="transmembrane region" description="Helical" evidence="1">
    <location>
        <begin position="6"/>
        <end position="24"/>
    </location>
</feature>
<dbReference type="EMBL" id="JAQFWP010000098">
    <property type="protein sequence ID" value="MDA2808688.1"/>
    <property type="molecule type" value="Genomic_DNA"/>
</dbReference>
<protein>
    <recommendedName>
        <fullName evidence="4">DUF3137 domain-containing protein</fullName>
    </recommendedName>
</protein>
<evidence type="ECO:0000313" key="3">
    <source>
        <dbReference type="Proteomes" id="UP001165685"/>
    </source>
</evidence>
<comment type="caution">
    <text evidence="2">The sequence shown here is derived from an EMBL/GenBank/DDBJ whole genome shotgun (WGS) entry which is preliminary data.</text>
</comment>
<gene>
    <name evidence="2" type="ORF">O4U47_29555</name>
</gene>
<evidence type="ECO:0000313" key="2">
    <source>
        <dbReference type="EMBL" id="MDA2808688.1"/>
    </source>
</evidence>
<name>A0ABT4TVF9_9ACTN</name>
<organism evidence="2 3">
    <name type="scientific">Nocardiopsis suaedae</name>
    <dbReference type="NCBI Taxonomy" id="3018444"/>
    <lineage>
        <taxon>Bacteria</taxon>
        <taxon>Bacillati</taxon>
        <taxon>Actinomycetota</taxon>
        <taxon>Actinomycetes</taxon>
        <taxon>Streptosporangiales</taxon>
        <taxon>Nocardiopsidaceae</taxon>
        <taxon>Nocardiopsis</taxon>
    </lineage>
</organism>
<evidence type="ECO:0000256" key="1">
    <source>
        <dbReference type="SAM" id="Phobius"/>
    </source>
</evidence>
<dbReference type="Proteomes" id="UP001165685">
    <property type="component" value="Unassembled WGS sequence"/>
</dbReference>
<keyword evidence="1" id="KW-0812">Transmembrane</keyword>
<keyword evidence="3" id="KW-1185">Reference proteome</keyword>
<reference evidence="2" key="1">
    <citation type="submission" date="2023-01" db="EMBL/GenBank/DDBJ databases">
        <title>Draft genome sequence of Nocardiopsis sp. LSu2-4 isolated from halophytes.</title>
        <authorList>
            <person name="Duangmal K."/>
            <person name="Chantavorakit T."/>
        </authorList>
    </citation>
    <scope>NUCLEOTIDE SEQUENCE</scope>
    <source>
        <strain evidence="2">LSu2-4</strain>
    </source>
</reference>
<accession>A0ABT4TVF9</accession>